<comment type="subcellular location">
    <subcellularLocation>
        <location evidence="1">Membrane</location>
        <topology evidence="1">Multi-pass membrane protein</topology>
    </subcellularLocation>
</comment>
<keyword evidence="3 5" id="KW-1133">Transmembrane helix</keyword>
<organism evidence="6 7">
    <name type="scientific">Symbiodinium necroappetens</name>
    <dbReference type="NCBI Taxonomy" id="1628268"/>
    <lineage>
        <taxon>Eukaryota</taxon>
        <taxon>Sar</taxon>
        <taxon>Alveolata</taxon>
        <taxon>Dinophyceae</taxon>
        <taxon>Suessiales</taxon>
        <taxon>Symbiodiniaceae</taxon>
        <taxon>Symbiodinium</taxon>
    </lineage>
</organism>
<keyword evidence="7" id="KW-1185">Reference proteome</keyword>
<dbReference type="AlphaFoldDB" id="A0A812V3C7"/>
<dbReference type="GO" id="GO:0016020">
    <property type="term" value="C:membrane"/>
    <property type="evidence" value="ECO:0007669"/>
    <property type="project" value="UniProtKB-SubCell"/>
</dbReference>
<evidence type="ECO:0000256" key="1">
    <source>
        <dbReference type="ARBA" id="ARBA00004141"/>
    </source>
</evidence>
<evidence type="ECO:0000313" key="7">
    <source>
        <dbReference type="Proteomes" id="UP000601435"/>
    </source>
</evidence>
<dbReference type="OrthoDB" id="442005at2759"/>
<dbReference type="Gene3D" id="1.20.120.350">
    <property type="entry name" value="Voltage-gated potassium channels. Chain C"/>
    <property type="match status" value="1"/>
</dbReference>
<feature type="non-terminal residue" evidence="6">
    <location>
        <position position="1"/>
    </location>
</feature>
<dbReference type="InterPro" id="IPR027359">
    <property type="entry name" value="Volt_channel_dom_sf"/>
</dbReference>
<keyword evidence="2 5" id="KW-0812">Transmembrane</keyword>
<evidence type="ECO:0000256" key="2">
    <source>
        <dbReference type="ARBA" id="ARBA00022692"/>
    </source>
</evidence>
<evidence type="ECO:0000256" key="5">
    <source>
        <dbReference type="SAM" id="Phobius"/>
    </source>
</evidence>
<protein>
    <submittedName>
        <fullName evidence="6">TCEA2 protein</fullName>
    </submittedName>
</protein>
<dbReference type="Proteomes" id="UP000601435">
    <property type="component" value="Unassembled WGS sequence"/>
</dbReference>
<gene>
    <name evidence="6" type="primary">TCEA2</name>
    <name evidence="6" type="ORF">SNEC2469_LOCUS17478</name>
</gene>
<dbReference type="EMBL" id="CAJNJA010028934">
    <property type="protein sequence ID" value="CAE7615586.1"/>
    <property type="molecule type" value="Genomic_DNA"/>
</dbReference>
<reference evidence="6" key="1">
    <citation type="submission" date="2021-02" db="EMBL/GenBank/DDBJ databases">
        <authorList>
            <person name="Dougan E. K."/>
            <person name="Rhodes N."/>
            <person name="Thang M."/>
            <person name="Chan C."/>
        </authorList>
    </citation>
    <scope>NUCLEOTIDE SEQUENCE</scope>
</reference>
<feature type="non-terminal residue" evidence="6">
    <location>
        <position position="95"/>
    </location>
</feature>
<evidence type="ECO:0000256" key="3">
    <source>
        <dbReference type="ARBA" id="ARBA00022989"/>
    </source>
</evidence>
<evidence type="ECO:0000313" key="6">
    <source>
        <dbReference type="EMBL" id="CAE7615586.1"/>
    </source>
</evidence>
<accession>A0A812V3C7</accession>
<name>A0A812V3C7_9DINO</name>
<keyword evidence="4 5" id="KW-0472">Membrane</keyword>
<evidence type="ECO:0000256" key="4">
    <source>
        <dbReference type="ARBA" id="ARBA00023136"/>
    </source>
</evidence>
<comment type="caution">
    <text evidence="6">The sequence shown here is derived from an EMBL/GenBank/DDBJ whole genome shotgun (WGS) entry which is preliminary data.</text>
</comment>
<proteinExistence type="predicted"/>
<feature type="transmembrane region" description="Helical" evidence="5">
    <location>
        <begin position="22"/>
        <end position="43"/>
    </location>
</feature>
<sequence length="95" mass="11013">CFPIDTRATEKERLMKRFTNGLFFKSITMLAIAANTLYLGWAANTNVSNSWRRLRSEPVQQPGVEFDIAFTAWFGVELFIKMIADRVQFFVGEER</sequence>